<sequence length="313" mass="34299">MVVFYDEIPAKLFDFIERQPLFFVATAPLSAQHRVNLSPKSATGCFELVGPRKLRYLDLTGSGNETISHLNEVGNGRITVMFVNLEEGAPNIVRMYGRGTVHERFFDGFSSRVQDRHPPGTRALIEVDVAMCSTSCGFSVPIYAYLRERQTLAEWARNMESWGVERAEKKYGFVTSDVPSFPNANSDADAKGGGDEGEGQVSLRVARTAWEAYLLFKNARSIDDLPGLVVAGNNRRITAPRATKGDLDVFRPTRTSPPSSATAAAATASASALQRQKARSLDRHDVVIAANAFCLGSLFTILISYLFSLTPQP</sequence>
<gene>
    <name evidence="3" type="ORF">FA10DRAFT_285417</name>
</gene>
<feature type="domain" description="Pyridoxamine 5'-phosphate oxidase N-terminal" evidence="2">
    <location>
        <begin position="9"/>
        <end position="132"/>
    </location>
</feature>
<name>A0A316YT18_9BASI</name>
<keyword evidence="1" id="KW-0472">Membrane</keyword>
<evidence type="ECO:0000313" key="3">
    <source>
        <dbReference type="EMBL" id="PWN92557.1"/>
    </source>
</evidence>
<dbReference type="Pfam" id="PF01243">
    <property type="entry name" value="PNPOx_N"/>
    <property type="match status" value="1"/>
</dbReference>
<keyword evidence="4" id="KW-1185">Reference proteome</keyword>
<dbReference type="PANTHER" id="PTHR39336">
    <property type="entry name" value="PYRIDOXAMINE PHOSPHATE OXIDASE FAMILY PROTEIN (AFU_ORTHOLOGUE AFUA_6G11440)"/>
    <property type="match status" value="1"/>
</dbReference>
<proteinExistence type="predicted"/>
<evidence type="ECO:0000313" key="4">
    <source>
        <dbReference type="Proteomes" id="UP000245768"/>
    </source>
</evidence>
<evidence type="ECO:0000259" key="2">
    <source>
        <dbReference type="Pfam" id="PF01243"/>
    </source>
</evidence>
<dbReference type="PANTHER" id="PTHR39336:SF1">
    <property type="entry name" value="PYRIDOXAMINE PHOSPHATE OXIDASE FAMILY PROTEIN (AFU_ORTHOLOGUE AFUA_6G11440)"/>
    <property type="match status" value="1"/>
</dbReference>
<reference evidence="3 4" key="1">
    <citation type="journal article" date="2018" name="Mol. Biol. Evol.">
        <title>Broad Genomic Sampling Reveals a Smut Pathogenic Ancestry of the Fungal Clade Ustilaginomycotina.</title>
        <authorList>
            <person name="Kijpornyongpan T."/>
            <person name="Mondo S.J."/>
            <person name="Barry K."/>
            <person name="Sandor L."/>
            <person name="Lee J."/>
            <person name="Lipzen A."/>
            <person name="Pangilinan J."/>
            <person name="LaButti K."/>
            <person name="Hainaut M."/>
            <person name="Henrissat B."/>
            <person name="Grigoriev I.V."/>
            <person name="Spatafora J.W."/>
            <person name="Aime M.C."/>
        </authorList>
    </citation>
    <scope>NUCLEOTIDE SEQUENCE [LARGE SCALE GENOMIC DNA]</scope>
    <source>
        <strain evidence="3 4">MCA 4198</strain>
    </source>
</reference>
<dbReference type="GeneID" id="37045908"/>
<keyword evidence="1" id="KW-0812">Transmembrane</keyword>
<dbReference type="AlphaFoldDB" id="A0A316YT18"/>
<dbReference type="Proteomes" id="UP000245768">
    <property type="component" value="Unassembled WGS sequence"/>
</dbReference>
<dbReference type="RefSeq" id="XP_025379755.1">
    <property type="nucleotide sequence ID" value="XM_025523992.1"/>
</dbReference>
<organism evidence="3 4">
    <name type="scientific">Acaromyces ingoldii</name>
    <dbReference type="NCBI Taxonomy" id="215250"/>
    <lineage>
        <taxon>Eukaryota</taxon>
        <taxon>Fungi</taxon>
        <taxon>Dikarya</taxon>
        <taxon>Basidiomycota</taxon>
        <taxon>Ustilaginomycotina</taxon>
        <taxon>Exobasidiomycetes</taxon>
        <taxon>Exobasidiales</taxon>
        <taxon>Cryptobasidiaceae</taxon>
        <taxon>Acaromyces</taxon>
    </lineage>
</organism>
<accession>A0A316YT18</accession>
<evidence type="ECO:0000256" key="1">
    <source>
        <dbReference type="SAM" id="Phobius"/>
    </source>
</evidence>
<keyword evidence="1" id="KW-1133">Transmembrane helix</keyword>
<dbReference type="InParanoid" id="A0A316YT18"/>
<protein>
    <recommendedName>
        <fullName evidence="2">Pyridoxamine 5'-phosphate oxidase N-terminal domain-containing protein</fullName>
    </recommendedName>
</protein>
<dbReference type="Gene3D" id="2.30.110.10">
    <property type="entry name" value="Electron Transport, Fmn-binding Protein, Chain A"/>
    <property type="match status" value="1"/>
</dbReference>
<feature type="transmembrane region" description="Helical" evidence="1">
    <location>
        <begin position="286"/>
        <end position="307"/>
    </location>
</feature>
<dbReference type="InterPro" id="IPR012349">
    <property type="entry name" value="Split_barrel_FMN-bd"/>
</dbReference>
<dbReference type="STRING" id="215250.A0A316YT18"/>
<dbReference type="OrthoDB" id="539398at2759"/>
<dbReference type="InterPro" id="IPR011576">
    <property type="entry name" value="Pyridox_Oxase_N"/>
</dbReference>
<dbReference type="EMBL" id="KZ819635">
    <property type="protein sequence ID" value="PWN92557.1"/>
    <property type="molecule type" value="Genomic_DNA"/>
</dbReference>